<dbReference type="STRING" id="497964.CfE428DRAFT_3875"/>
<dbReference type="GO" id="GO:0016020">
    <property type="term" value="C:membrane"/>
    <property type="evidence" value="ECO:0007669"/>
    <property type="project" value="TreeGrafter"/>
</dbReference>
<feature type="domain" description="PLD phosphodiesterase" evidence="2">
    <location>
        <begin position="361"/>
        <end position="388"/>
    </location>
</feature>
<organism evidence="3 4">
    <name type="scientific">Chthoniobacter flavus Ellin428</name>
    <dbReference type="NCBI Taxonomy" id="497964"/>
    <lineage>
        <taxon>Bacteria</taxon>
        <taxon>Pseudomonadati</taxon>
        <taxon>Verrucomicrobiota</taxon>
        <taxon>Spartobacteria</taxon>
        <taxon>Chthoniobacterales</taxon>
        <taxon>Chthoniobacteraceae</taxon>
        <taxon>Chthoniobacter</taxon>
    </lineage>
</organism>
<feature type="transmembrane region" description="Helical" evidence="1">
    <location>
        <begin position="28"/>
        <end position="51"/>
    </location>
</feature>
<feature type="domain" description="PLD phosphodiesterase" evidence="2">
    <location>
        <begin position="185"/>
        <end position="212"/>
    </location>
</feature>
<dbReference type="eggNOG" id="COG1502">
    <property type="taxonomic scope" value="Bacteria"/>
</dbReference>
<dbReference type="CDD" id="cd09159">
    <property type="entry name" value="PLDc_ybhO_like_2"/>
    <property type="match status" value="1"/>
</dbReference>
<dbReference type="PANTHER" id="PTHR21248:SF22">
    <property type="entry name" value="PHOSPHOLIPASE D"/>
    <property type="match status" value="1"/>
</dbReference>
<dbReference type="GO" id="GO:0032049">
    <property type="term" value="P:cardiolipin biosynthetic process"/>
    <property type="evidence" value="ECO:0007669"/>
    <property type="project" value="UniProtKB-ARBA"/>
</dbReference>
<keyword evidence="1" id="KW-0472">Membrane</keyword>
<protein>
    <submittedName>
        <fullName evidence="3">Phospholipase D/Transphosphatidylase</fullName>
    </submittedName>
</protein>
<evidence type="ECO:0000256" key="1">
    <source>
        <dbReference type="SAM" id="Phobius"/>
    </source>
</evidence>
<reference evidence="3 4" key="1">
    <citation type="journal article" date="2011" name="J. Bacteriol.">
        <title>Genome sequence of Chthoniobacter flavus Ellin428, an aerobic heterotrophic soil bacterium.</title>
        <authorList>
            <person name="Kant R."/>
            <person name="van Passel M.W."/>
            <person name="Palva A."/>
            <person name="Lucas S."/>
            <person name="Lapidus A."/>
            <person name="Glavina Del Rio T."/>
            <person name="Dalin E."/>
            <person name="Tice H."/>
            <person name="Bruce D."/>
            <person name="Goodwin L."/>
            <person name="Pitluck S."/>
            <person name="Larimer F.W."/>
            <person name="Land M.L."/>
            <person name="Hauser L."/>
            <person name="Sangwan P."/>
            <person name="de Vos W.M."/>
            <person name="Janssen P.H."/>
            <person name="Smidt H."/>
        </authorList>
    </citation>
    <scope>NUCLEOTIDE SEQUENCE [LARGE SCALE GENOMIC DNA]</scope>
    <source>
        <strain evidence="3 4">Ellin428</strain>
    </source>
</reference>
<dbReference type="InterPro" id="IPR025202">
    <property type="entry name" value="PLD-like_dom"/>
</dbReference>
<dbReference type="RefSeq" id="WP_006981200.1">
    <property type="nucleotide sequence ID" value="NZ_ABVL01000012.1"/>
</dbReference>
<dbReference type="Gene3D" id="3.30.870.10">
    <property type="entry name" value="Endonuclease Chain A"/>
    <property type="match status" value="2"/>
</dbReference>
<accession>B4D4N7</accession>
<dbReference type="Pfam" id="PF13091">
    <property type="entry name" value="PLDc_2"/>
    <property type="match status" value="2"/>
</dbReference>
<keyword evidence="1" id="KW-1133">Transmembrane helix</keyword>
<name>B4D4N7_9BACT</name>
<dbReference type="PROSITE" id="PS50035">
    <property type="entry name" value="PLD"/>
    <property type="match status" value="2"/>
</dbReference>
<evidence type="ECO:0000259" key="2">
    <source>
        <dbReference type="PROSITE" id="PS50035"/>
    </source>
</evidence>
<dbReference type="SUPFAM" id="SSF56024">
    <property type="entry name" value="Phospholipase D/nuclease"/>
    <property type="match status" value="2"/>
</dbReference>
<dbReference type="CDD" id="cd09110">
    <property type="entry name" value="PLDc_CLS_1"/>
    <property type="match status" value="1"/>
</dbReference>
<dbReference type="InParanoid" id="B4D4N7"/>
<sequence length="448" mass="49251">MAHPETGPNSRDAIVIKHKVHKLTGWRILGIVVVSVLLVFILVAGFGIAFLKRAVVDYRWEHDFSTRDPSFFASAHALADPPPLEGNAIQLLHNGDEIFPAMLEAIHQAQSSINFEAFLFYSDHVGAEFRDALCERARAGVRVRVLLDGIGSGKNFSDADEKTFKSAGCTFAYYHPTHSWRVDKLNRRTHRRIMIVDGKTGFTGSVGFADSWEGNADAPNHWRDIQMKLGGPIVAKLQGAFQQHWIRATGETISGASQFPPLPPAGKLSAQLIASHSFSVSPVSLVQAVAFASAEKSIYITNSYCTPSHNQVKLLVEAVKRGVDVRILIPGKHDDQPATKAAGRPAYGELLAGGVKIYEYAPTMIHTKSIVVDGLFSVLGSSNFDSRSAQINEELDITVYDRGFGAEMDGIFMKDLARADPYTLEQFRRRPISEHISEWAVSPLAPLF</sequence>
<comment type="caution">
    <text evidence="3">The sequence shown here is derived from an EMBL/GenBank/DDBJ whole genome shotgun (WGS) entry which is preliminary data.</text>
</comment>
<keyword evidence="4" id="KW-1185">Reference proteome</keyword>
<dbReference type="GO" id="GO:0008808">
    <property type="term" value="F:cardiolipin synthase activity"/>
    <property type="evidence" value="ECO:0007669"/>
    <property type="project" value="TreeGrafter"/>
</dbReference>
<dbReference type="SMART" id="SM00155">
    <property type="entry name" value="PLDc"/>
    <property type="match status" value="2"/>
</dbReference>
<evidence type="ECO:0000313" key="4">
    <source>
        <dbReference type="Proteomes" id="UP000005824"/>
    </source>
</evidence>
<gene>
    <name evidence="3" type="ORF">CfE428DRAFT_3875</name>
</gene>
<evidence type="ECO:0000313" key="3">
    <source>
        <dbReference type="EMBL" id="EDY18490.1"/>
    </source>
</evidence>
<dbReference type="InterPro" id="IPR001736">
    <property type="entry name" value="PLipase_D/transphosphatidylase"/>
</dbReference>
<dbReference type="AlphaFoldDB" id="B4D4N7"/>
<keyword evidence="1" id="KW-0812">Transmembrane</keyword>
<dbReference type="PANTHER" id="PTHR21248">
    <property type="entry name" value="CARDIOLIPIN SYNTHASE"/>
    <property type="match status" value="1"/>
</dbReference>
<dbReference type="Proteomes" id="UP000005824">
    <property type="component" value="Unassembled WGS sequence"/>
</dbReference>
<dbReference type="EMBL" id="ABVL01000012">
    <property type="protein sequence ID" value="EDY18490.1"/>
    <property type="molecule type" value="Genomic_DNA"/>
</dbReference>
<proteinExistence type="predicted"/>